<keyword evidence="2" id="KW-1185">Reference proteome</keyword>
<organism evidence="1 2">
    <name type="scientific">Conchiformibius steedae</name>
    <dbReference type="NCBI Taxonomy" id="153493"/>
    <lineage>
        <taxon>Bacteria</taxon>
        <taxon>Pseudomonadati</taxon>
        <taxon>Pseudomonadota</taxon>
        <taxon>Betaproteobacteria</taxon>
        <taxon>Neisseriales</taxon>
        <taxon>Neisseriaceae</taxon>
        <taxon>Conchiformibius</taxon>
    </lineage>
</organism>
<name>A0A3P2A631_9NEIS</name>
<sequence length="140" mass="16805">MNFKIYQNDLGITVFDDYFSYIEQLHNVISLETYDFFSDWDRYSLRSEKTLHDSRIHSFKMEANSLFIELNLKFGSQLQLIYSDPNVQFPLNLIKNLWNNDLLVHELCYLAIPNRYIHALCFDNNQNLLINFKSFSFIEK</sequence>
<evidence type="ECO:0000313" key="2">
    <source>
        <dbReference type="Proteomes" id="UP000269923"/>
    </source>
</evidence>
<protein>
    <submittedName>
        <fullName evidence="1">Uncharacterized protein</fullName>
    </submittedName>
</protein>
<accession>A0A3P2A631</accession>
<dbReference type="AlphaFoldDB" id="A0A3P2A631"/>
<dbReference type="RefSeq" id="WP_124794388.1">
    <property type="nucleotide sequence ID" value="NZ_RQYC01000004.1"/>
</dbReference>
<comment type="caution">
    <text evidence="1">The sequence shown here is derived from an EMBL/GenBank/DDBJ whole genome shotgun (WGS) entry which is preliminary data.</text>
</comment>
<dbReference type="OrthoDB" id="9154492at2"/>
<dbReference type="Proteomes" id="UP000269923">
    <property type="component" value="Unassembled WGS sequence"/>
</dbReference>
<proteinExistence type="predicted"/>
<dbReference type="EMBL" id="RQYC01000004">
    <property type="protein sequence ID" value="RRD90829.1"/>
    <property type="molecule type" value="Genomic_DNA"/>
</dbReference>
<evidence type="ECO:0000313" key="1">
    <source>
        <dbReference type="EMBL" id="RRD90829.1"/>
    </source>
</evidence>
<gene>
    <name evidence="1" type="ORF">EII21_04280</name>
</gene>
<reference evidence="1 2" key="1">
    <citation type="submission" date="2018-11" db="EMBL/GenBank/DDBJ databases">
        <title>Genomes From Bacteria Associated with the Canine Oral Cavity: a Test Case for Automated Genome-Based Taxonomic Assignment.</title>
        <authorList>
            <person name="Coil D.A."/>
            <person name="Jospin G."/>
            <person name="Darling A.E."/>
            <person name="Wallis C."/>
            <person name="Davis I.J."/>
            <person name="Harris S."/>
            <person name="Eisen J.A."/>
            <person name="Holcombe L.J."/>
            <person name="O'Flynn C."/>
        </authorList>
    </citation>
    <scope>NUCLEOTIDE SEQUENCE [LARGE SCALE GENOMIC DNA]</scope>
    <source>
        <strain evidence="1 2">COT-280</strain>
    </source>
</reference>